<evidence type="ECO:0000256" key="6">
    <source>
        <dbReference type="PROSITE-ProRule" id="PRU00169"/>
    </source>
</evidence>
<dbReference type="GO" id="GO:0005829">
    <property type="term" value="C:cytosol"/>
    <property type="evidence" value="ECO:0007669"/>
    <property type="project" value="TreeGrafter"/>
</dbReference>
<dbReference type="InterPro" id="IPR011006">
    <property type="entry name" value="CheY-like_superfamily"/>
</dbReference>
<dbReference type="SUPFAM" id="SSF52172">
    <property type="entry name" value="CheY-like"/>
    <property type="match status" value="1"/>
</dbReference>
<sequence length="146" mass="16520">MRKRILLFDDDYESMKPLAEALEEQGYEVVLSAAQEIPRRLGQERFDLLIVDIMIHPQSPGVADRSVVRNVHYSGVNWQETGKEFLIKLRRGEYEGVNGSGTPRTAPVVMLSATADPDEHYEAQAVFEKPFDIEEVIEKVCALTRG</sequence>
<dbReference type="InterPro" id="IPR001789">
    <property type="entry name" value="Sig_transdc_resp-reg_receiver"/>
</dbReference>
<evidence type="ECO:0000256" key="5">
    <source>
        <dbReference type="ARBA" id="ARBA00023163"/>
    </source>
</evidence>
<dbReference type="PANTHER" id="PTHR48111:SF1">
    <property type="entry name" value="TWO-COMPONENT RESPONSE REGULATOR ORR33"/>
    <property type="match status" value="1"/>
</dbReference>
<evidence type="ECO:0000256" key="2">
    <source>
        <dbReference type="ARBA" id="ARBA00023012"/>
    </source>
</evidence>
<name>A0A7C1FSR5_9CHLR</name>
<proteinExistence type="predicted"/>
<dbReference type="SMART" id="SM00448">
    <property type="entry name" value="REC"/>
    <property type="match status" value="1"/>
</dbReference>
<comment type="caution">
    <text evidence="8">The sequence shown here is derived from an EMBL/GenBank/DDBJ whole genome shotgun (WGS) entry which is preliminary data.</text>
</comment>
<evidence type="ECO:0000256" key="3">
    <source>
        <dbReference type="ARBA" id="ARBA00023015"/>
    </source>
</evidence>
<organism evidence="8">
    <name type="scientific">Caldilinea aerophila</name>
    <dbReference type="NCBI Taxonomy" id="133453"/>
    <lineage>
        <taxon>Bacteria</taxon>
        <taxon>Bacillati</taxon>
        <taxon>Chloroflexota</taxon>
        <taxon>Caldilineae</taxon>
        <taxon>Caldilineales</taxon>
        <taxon>Caldilineaceae</taxon>
        <taxon>Caldilinea</taxon>
    </lineage>
</organism>
<feature type="domain" description="Response regulatory" evidence="7">
    <location>
        <begin position="4"/>
        <end position="144"/>
    </location>
</feature>
<accession>A0A7C1FSR5</accession>
<dbReference type="PROSITE" id="PS50110">
    <property type="entry name" value="RESPONSE_REGULATORY"/>
    <property type="match status" value="1"/>
</dbReference>
<keyword evidence="4" id="KW-0238">DNA-binding</keyword>
<evidence type="ECO:0000313" key="8">
    <source>
        <dbReference type="EMBL" id="HDX32360.1"/>
    </source>
</evidence>
<keyword evidence="1 6" id="KW-0597">Phosphoprotein</keyword>
<dbReference type="PANTHER" id="PTHR48111">
    <property type="entry name" value="REGULATOR OF RPOS"/>
    <property type="match status" value="1"/>
</dbReference>
<dbReference type="EMBL" id="DSMG01000127">
    <property type="protein sequence ID" value="HDX32360.1"/>
    <property type="molecule type" value="Genomic_DNA"/>
</dbReference>
<evidence type="ECO:0000256" key="1">
    <source>
        <dbReference type="ARBA" id="ARBA00022553"/>
    </source>
</evidence>
<dbReference type="AlphaFoldDB" id="A0A7C1FSR5"/>
<evidence type="ECO:0000259" key="7">
    <source>
        <dbReference type="PROSITE" id="PS50110"/>
    </source>
</evidence>
<keyword evidence="2" id="KW-0902">Two-component regulatory system</keyword>
<dbReference type="GO" id="GO:0006355">
    <property type="term" value="P:regulation of DNA-templated transcription"/>
    <property type="evidence" value="ECO:0007669"/>
    <property type="project" value="TreeGrafter"/>
</dbReference>
<evidence type="ECO:0000256" key="4">
    <source>
        <dbReference type="ARBA" id="ARBA00023125"/>
    </source>
</evidence>
<protein>
    <submittedName>
        <fullName evidence="8">Response regulator transcription factor</fullName>
    </submittedName>
</protein>
<keyword evidence="3" id="KW-0805">Transcription regulation</keyword>
<feature type="modified residue" description="4-aspartylphosphate" evidence="6">
    <location>
        <position position="52"/>
    </location>
</feature>
<dbReference type="InterPro" id="IPR039420">
    <property type="entry name" value="WalR-like"/>
</dbReference>
<keyword evidence="5" id="KW-0804">Transcription</keyword>
<dbReference type="Gene3D" id="3.40.50.2300">
    <property type="match status" value="1"/>
</dbReference>
<dbReference type="CDD" id="cd00156">
    <property type="entry name" value="REC"/>
    <property type="match status" value="1"/>
</dbReference>
<gene>
    <name evidence="8" type="ORF">ENQ20_12875</name>
</gene>
<dbReference type="GO" id="GO:0032993">
    <property type="term" value="C:protein-DNA complex"/>
    <property type="evidence" value="ECO:0007669"/>
    <property type="project" value="TreeGrafter"/>
</dbReference>
<dbReference type="GO" id="GO:0000976">
    <property type="term" value="F:transcription cis-regulatory region binding"/>
    <property type="evidence" value="ECO:0007669"/>
    <property type="project" value="TreeGrafter"/>
</dbReference>
<reference evidence="8" key="1">
    <citation type="journal article" date="2020" name="mSystems">
        <title>Genome- and Community-Level Interaction Insights into Carbon Utilization and Element Cycling Functions of Hydrothermarchaeota in Hydrothermal Sediment.</title>
        <authorList>
            <person name="Zhou Z."/>
            <person name="Liu Y."/>
            <person name="Xu W."/>
            <person name="Pan J."/>
            <person name="Luo Z.H."/>
            <person name="Li M."/>
        </authorList>
    </citation>
    <scope>NUCLEOTIDE SEQUENCE [LARGE SCALE GENOMIC DNA]</scope>
    <source>
        <strain evidence="8">SpSt-289</strain>
    </source>
</reference>
<dbReference type="GO" id="GO:0000156">
    <property type="term" value="F:phosphorelay response regulator activity"/>
    <property type="evidence" value="ECO:0007669"/>
    <property type="project" value="TreeGrafter"/>
</dbReference>